<reference evidence="2 3" key="1">
    <citation type="submission" date="2020-08" db="EMBL/GenBank/DDBJ databases">
        <title>The Agave Microbiome: Exploring the role of microbial communities in plant adaptations to desert environments.</title>
        <authorList>
            <person name="Partida-Martinez L.P."/>
        </authorList>
    </citation>
    <scope>NUCLEOTIDE SEQUENCE [LARGE SCALE GENOMIC DNA]</scope>
    <source>
        <strain evidence="2 3">AT2.18</strain>
    </source>
</reference>
<keyword evidence="1" id="KW-0812">Transmembrane</keyword>
<feature type="transmembrane region" description="Helical" evidence="1">
    <location>
        <begin position="114"/>
        <end position="132"/>
    </location>
</feature>
<dbReference type="Proteomes" id="UP000550501">
    <property type="component" value="Unassembled WGS sequence"/>
</dbReference>
<feature type="transmembrane region" description="Helical" evidence="1">
    <location>
        <begin position="138"/>
        <end position="159"/>
    </location>
</feature>
<keyword evidence="1" id="KW-1133">Transmembrane helix</keyword>
<protein>
    <submittedName>
        <fullName evidence="2">Uncharacterized protein</fullName>
    </submittedName>
</protein>
<gene>
    <name evidence="2" type="ORF">FHR72_001986</name>
</gene>
<comment type="caution">
    <text evidence="2">The sequence shown here is derived from an EMBL/GenBank/DDBJ whole genome shotgun (WGS) entry which is preliminary data.</text>
</comment>
<proteinExistence type="predicted"/>
<dbReference type="EMBL" id="JACHVU010000003">
    <property type="protein sequence ID" value="MBB2990518.1"/>
    <property type="molecule type" value="Genomic_DNA"/>
</dbReference>
<sequence>MVTLPAPAWRGGGARRALTVGVPVGLSLGLLAALDSGAPLVGVVVAVVTGGSYGVWMSRRMVAYWPDALSLPDGTRVSVVSAARRGMPPDDASLGPYVASYADGLRAAAADARMLRWVIVVVLIVAVGAAVWDAIHGTWGNAVVSAVYLAALLVEILWWPKRRRRLLANADFAAGIAG</sequence>
<organism evidence="2 3">
    <name type="scientific">Mycolicibacterium iranicum</name>
    <name type="common">Mycobacterium iranicum</name>
    <dbReference type="NCBI Taxonomy" id="912594"/>
    <lineage>
        <taxon>Bacteria</taxon>
        <taxon>Bacillati</taxon>
        <taxon>Actinomycetota</taxon>
        <taxon>Actinomycetes</taxon>
        <taxon>Mycobacteriales</taxon>
        <taxon>Mycobacteriaceae</taxon>
        <taxon>Mycolicibacterium</taxon>
    </lineage>
</organism>
<dbReference type="RefSeq" id="WP_183467736.1">
    <property type="nucleotide sequence ID" value="NZ_JACHVU010000003.1"/>
</dbReference>
<evidence type="ECO:0000313" key="3">
    <source>
        <dbReference type="Proteomes" id="UP000550501"/>
    </source>
</evidence>
<accession>A0A839Q2G3</accession>
<keyword evidence="3" id="KW-1185">Reference proteome</keyword>
<name>A0A839Q2G3_MYCIR</name>
<feature type="transmembrane region" description="Helical" evidence="1">
    <location>
        <begin position="37"/>
        <end position="56"/>
    </location>
</feature>
<dbReference type="AlphaFoldDB" id="A0A839Q2G3"/>
<evidence type="ECO:0000313" key="2">
    <source>
        <dbReference type="EMBL" id="MBB2990518.1"/>
    </source>
</evidence>
<evidence type="ECO:0000256" key="1">
    <source>
        <dbReference type="SAM" id="Phobius"/>
    </source>
</evidence>
<keyword evidence="1" id="KW-0472">Membrane</keyword>